<accession>A0A1C3YB54</accession>
<sequence>MKEIVYIIDDDASVREGLGDLLRSVGLEVLTFASSHEFLDSKRPDVPGCIILDVRLPGRSGLEFQTMLTSLGIELPVIFISAHSDIPISVRAMKAGAIEFLTKPLREQELLDAAYAGIERDCARRQEVALIAELRSRYDSLTPREREIMNLVVAGSVNKQIAAQVGLSEVTVKVHRGHVMQKMQARSLVDLVRMADSLALTTKPAWVR</sequence>
<dbReference type="CDD" id="cd06170">
    <property type="entry name" value="LuxR_C_like"/>
    <property type="match status" value="1"/>
</dbReference>
<proteinExistence type="predicted"/>
<dbReference type="PRINTS" id="PR00038">
    <property type="entry name" value="HTHLUXR"/>
</dbReference>
<dbReference type="SUPFAM" id="SSF52172">
    <property type="entry name" value="CheY-like"/>
    <property type="match status" value="1"/>
</dbReference>
<evidence type="ECO:0000256" key="3">
    <source>
        <dbReference type="ARBA" id="ARBA00023163"/>
    </source>
</evidence>
<dbReference type="RefSeq" id="WP_092754302.1">
    <property type="nucleotide sequence ID" value="NZ_FMAJ01000022.1"/>
</dbReference>
<evidence type="ECO:0000259" key="6">
    <source>
        <dbReference type="PROSITE" id="PS50110"/>
    </source>
</evidence>
<evidence type="ECO:0000313" key="8">
    <source>
        <dbReference type="Proteomes" id="UP000198723"/>
    </source>
</evidence>
<dbReference type="GO" id="GO:0003677">
    <property type="term" value="F:DNA binding"/>
    <property type="evidence" value="ECO:0007669"/>
    <property type="project" value="UniProtKB-KW"/>
</dbReference>
<dbReference type="InterPro" id="IPR000792">
    <property type="entry name" value="Tscrpt_reg_LuxR_C"/>
</dbReference>
<evidence type="ECO:0000259" key="5">
    <source>
        <dbReference type="PROSITE" id="PS50043"/>
    </source>
</evidence>
<dbReference type="PANTHER" id="PTHR44688">
    <property type="entry name" value="DNA-BINDING TRANSCRIPTIONAL ACTIVATOR DEVR_DOSR"/>
    <property type="match status" value="1"/>
</dbReference>
<keyword evidence="3" id="KW-0804">Transcription</keyword>
<dbReference type="Pfam" id="PF00196">
    <property type="entry name" value="GerE"/>
    <property type="match status" value="1"/>
</dbReference>
<keyword evidence="1" id="KW-0805">Transcription regulation</keyword>
<dbReference type="Gene3D" id="1.10.10.10">
    <property type="entry name" value="Winged helix-like DNA-binding domain superfamily/Winged helix DNA-binding domain"/>
    <property type="match status" value="1"/>
</dbReference>
<gene>
    <name evidence="7" type="ORF">GA0061105_12240</name>
</gene>
<evidence type="ECO:0000256" key="2">
    <source>
        <dbReference type="ARBA" id="ARBA00023125"/>
    </source>
</evidence>
<feature type="domain" description="HTH luxR-type" evidence="5">
    <location>
        <begin position="134"/>
        <end position="199"/>
    </location>
</feature>
<keyword evidence="2" id="KW-0238">DNA-binding</keyword>
<dbReference type="GO" id="GO:0000160">
    <property type="term" value="P:phosphorelay signal transduction system"/>
    <property type="evidence" value="ECO:0007669"/>
    <property type="project" value="InterPro"/>
</dbReference>
<dbReference type="Gene3D" id="3.40.50.2300">
    <property type="match status" value="1"/>
</dbReference>
<dbReference type="PANTHER" id="PTHR44688:SF16">
    <property type="entry name" value="DNA-BINDING TRANSCRIPTIONAL ACTIVATOR DEVR_DOSR"/>
    <property type="match status" value="1"/>
</dbReference>
<feature type="domain" description="Response regulatory" evidence="6">
    <location>
        <begin position="4"/>
        <end position="118"/>
    </location>
</feature>
<dbReference type="STRING" id="1138170.GA0061105_12240"/>
<dbReference type="PROSITE" id="PS50110">
    <property type="entry name" value="RESPONSE_REGULATORY"/>
    <property type="match status" value="1"/>
</dbReference>
<reference evidence="7 8" key="1">
    <citation type="submission" date="2016-08" db="EMBL/GenBank/DDBJ databases">
        <authorList>
            <person name="Seilhamer J.J."/>
        </authorList>
    </citation>
    <scope>NUCLEOTIDE SEQUENCE [LARGE SCALE GENOMIC DNA]</scope>
    <source>
        <strain evidence="7 8">HBR26</strain>
    </source>
</reference>
<name>A0A1C3YB54_9HYPH</name>
<dbReference type="GO" id="GO:0006355">
    <property type="term" value="P:regulation of DNA-templated transcription"/>
    <property type="evidence" value="ECO:0007669"/>
    <property type="project" value="InterPro"/>
</dbReference>
<dbReference type="PROSITE" id="PS50043">
    <property type="entry name" value="HTH_LUXR_2"/>
    <property type="match status" value="1"/>
</dbReference>
<dbReference type="InterPro" id="IPR011006">
    <property type="entry name" value="CheY-like_superfamily"/>
</dbReference>
<evidence type="ECO:0000256" key="4">
    <source>
        <dbReference type="PROSITE-ProRule" id="PRU00169"/>
    </source>
</evidence>
<keyword evidence="4" id="KW-0597">Phosphoprotein</keyword>
<dbReference type="SMART" id="SM00421">
    <property type="entry name" value="HTH_LUXR"/>
    <property type="match status" value="1"/>
</dbReference>
<feature type="modified residue" description="4-aspartylphosphate" evidence="4">
    <location>
        <position position="53"/>
    </location>
</feature>
<protein>
    <submittedName>
        <fullName evidence="7">Two component transcriptional regulator, LuxR family</fullName>
    </submittedName>
</protein>
<dbReference type="SMART" id="SM00448">
    <property type="entry name" value="REC"/>
    <property type="match status" value="1"/>
</dbReference>
<organism evidence="7 8">
    <name type="scientific">Rhizobium aethiopicum</name>
    <dbReference type="NCBI Taxonomy" id="1138170"/>
    <lineage>
        <taxon>Bacteria</taxon>
        <taxon>Pseudomonadati</taxon>
        <taxon>Pseudomonadota</taxon>
        <taxon>Alphaproteobacteria</taxon>
        <taxon>Hyphomicrobiales</taxon>
        <taxon>Rhizobiaceae</taxon>
        <taxon>Rhizobium/Agrobacterium group</taxon>
        <taxon>Rhizobium</taxon>
    </lineage>
</organism>
<dbReference type="EMBL" id="FMAJ01000022">
    <property type="protein sequence ID" value="SCB61718.1"/>
    <property type="molecule type" value="Genomic_DNA"/>
</dbReference>
<evidence type="ECO:0000256" key="1">
    <source>
        <dbReference type="ARBA" id="ARBA00023015"/>
    </source>
</evidence>
<dbReference type="Pfam" id="PF00072">
    <property type="entry name" value="Response_reg"/>
    <property type="match status" value="1"/>
</dbReference>
<dbReference type="PROSITE" id="PS00622">
    <property type="entry name" value="HTH_LUXR_1"/>
    <property type="match status" value="1"/>
</dbReference>
<dbReference type="InterPro" id="IPR036388">
    <property type="entry name" value="WH-like_DNA-bd_sf"/>
</dbReference>
<dbReference type="AlphaFoldDB" id="A0A1C3YB54"/>
<dbReference type="InterPro" id="IPR001789">
    <property type="entry name" value="Sig_transdc_resp-reg_receiver"/>
</dbReference>
<dbReference type="Proteomes" id="UP000198723">
    <property type="component" value="Unassembled WGS sequence"/>
</dbReference>
<dbReference type="CDD" id="cd17537">
    <property type="entry name" value="REC_FixJ"/>
    <property type="match status" value="1"/>
</dbReference>
<evidence type="ECO:0000313" key="7">
    <source>
        <dbReference type="EMBL" id="SCB61718.1"/>
    </source>
</evidence>